<name>A0ABW6GZ05_9ACTN</name>
<comment type="caution">
    <text evidence="1">The sequence shown here is derived from an EMBL/GenBank/DDBJ whole genome shotgun (WGS) entry which is preliminary data.</text>
</comment>
<dbReference type="RefSeq" id="WP_381826487.1">
    <property type="nucleotide sequence ID" value="NZ_JBHYTS010000003.1"/>
</dbReference>
<accession>A0ABW6GZ05</accession>
<sequence>MLKRIDTDLVIREGGAVGVYPGQIHEGVAWWLGACLVVTQEADAVVVAHNGHAVVFEFASRLCRGAINAQHFACTVYALGVQTRNQLLDVRKDCAAWLEAHEDKGATVVRIQLFDRHGVLLDESTGLAEIRRLIGEDRVPLPVNDRARGRIVSRQDPLAEGVRR</sequence>
<keyword evidence="2" id="KW-1185">Reference proteome</keyword>
<proteinExistence type="predicted"/>
<dbReference type="Proteomes" id="UP001599756">
    <property type="component" value="Unassembled WGS sequence"/>
</dbReference>
<protein>
    <submittedName>
        <fullName evidence="1">Uncharacterized protein</fullName>
    </submittedName>
</protein>
<organism evidence="1 2">
    <name type="scientific">Streptomyces anandii</name>
    <dbReference type="NCBI Taxonomy" id="285454"/>
    <lineage>
        <taxon>Bacteria</taxon>
        <taxon>Bacillati</taxon>
        <taxon>Actinomycetota</taxon>
        <taxon>Actinomycetes</taxon>
        <taxon>Kitasatosporales</taxon>
        <taxon>Streptomycetaceae</taxon>
        <taxon>Streptomyces</taxon>
    </lineage>
</organism>
<reference evidence="1 2" key="1">
    <citation type="submission" date="2024-09" db="EMBL/GenBank/DDBJ databases">
        <title>The Natural Products Discovery Center: Release of the First 8490 Sequenced Strains for Exploring Actinobacteria Biosynthetic Diversity.</title>
        <authorList>
            <person name="Kalkreuter E."/>
            <person name="Kautsar S.A."/>
            <person name="Yang D."/>
            <person name="Bader C.D."/>
            <person name="Teijaro C.N."/>
            <person name="Fluegel L."/>
            <person name="Davis C.M."/>
            <person name="Simpson J.R."/>
            <person name="Lauterbach L."/>
            <person name="Steele A.D."/>
            <person name="Gui C."/>
            <person name="Meng S."/>
            <person name="Li G."/>
            <person name="Viehrig K."/>
            <person name="Ye F."/>
            <person name="Su P."/>
            <person name="Kiefer A.F."/>
            <person name="Nichols A."/>
            <person name="Cepeda A.J."/>
            <person name="Yan W."/>
            <person name="Fan B."/>
            <person name="Jiang Y."/>
            <person name="Adhikari A."/>
            <person name="Zheng C.-J."/>
            <person name="Schuster L."/>
            <person name="Cowan T.M."/>
            <person name="Smanski M.J."/>
            <person name="Chevrette M.G."/>
            <person name="De Carvalho L.P.S."/>
            <person name="Shen B."/>
        </authorList>
    </citation>
    <scope>NUCLEOTIDE SEQUENCE [LARGE SCALE GENOMIC DNA]</scope>
    <source>
        <strain evidence="1 2">NPDC059500</strain>
    </source>
</reference>
<gene>
    <name evidence="1" type="ORF">ACFW88_03340</name>
</gene>
<evidence type="ECO:0000313" key="1">
    <source>
        <dbReference type="EMBL" id="MFE1749584.1"/>
    </source>
</evidence>
<evidence type="ECO:0000313" key="2">
    <source>
        <dbReference type="Proteomes" id="UP001599756"/>
    </source>
</evidence>
<dbReference type="EMBL" id="JBHYTS010000003">
    <property type="protein sequence ID" value="MFE1749584.1"/>
    <property type="molecule type" value="Genomic_DNA"/>
</dbReference>